<comment type="cofactor">
    <cofactor evidence="1">
        <name>Mg(2+)</name>
        <dbReference type="ChEBI" id="CHEBI:18420"/>
    </cofactor>
</comment>
<keyword evidence="2 5" id="KW-0479">Metal-binding</keyword>
<feature type="binding site" evidence="5">
    <location>
        <position position="157"/>
    </location>
    <ligand>
        <name>Mg(2+)</name>
        <dbReference type="ChEBI" id="CHEBI:18420"/>
    </ligand>
</feature>
<protein>
    <submittedName>
        <fullName evidence="7">Citrate lyase subunit beta / citryl-CoA lyase</fullName>
    </submittedName>
</protein>
<dbReference type="SUPFAM" id="SSF51621">
    <property type="entry name" value="Phosphoenolpyruvate/pyruvate domain"/>
    <property type="match status" value="1"/>
</dbReference>
<evidence type="ECO:0000256" key="2">
    <source>
        <dbReference type="ARBA" id="ARBA00022723"/>
    </source>
</evidence>
<evidence type="ECO:0000259" key="6">
    <source>
        <dbReference type="Pfam" id="PF03328"/>
    </source>
</evidence>
<name>A0A1I0XNR5_9BACI</name>
<evidence type="ECO:0000313" key="7">
    <source>
        <dbReference type="EMBL" id="SFB02544.1"/>
    </source>
</evidence>
<dbReference type="EMBL" id="FOJW01000005">
    <property type="protein sequence ID" value="SFB02544.1"/>
    <property type="molecule type" value="Genomic_DNA"/>
</dbReference>
<evidence type="ECO:0000256" key="5">
    <source>
        <dbReference type="PIRSR" id="PIRSR015582-2"/>
    </source>
</evidence>
<keyword evidence="8" id="KW-1185">Reference proteome</keyword>
<evidence type="ECO:0000256" key="3">
    <source>
        <dbReference type="ARBA" id="ARBA00022842"/>
    </source>
</evidence>
<dbReference type="GO" id="GO:0000287">
    <property type="term" value="F:magnesium ion binding"/>
    <property type="evidence" value="ECO:0007669"/>
    <property type="project" value="TreeGrafter"/>
</dbReference>
<evidence type="ECO:0000256" key="1">
    <source>
        <dbReference type="ARBA" id="ARBA00001946"/>
    </source>
</evidence>
<feature type="binding site" evidence="4">
    <location>
        <position position="65"/>
    </location>
    <ligand>
        <name>substrate</name>
    </ligand>
</feature>
<reference evidence="7 8" key="1">
    <citation type="submission" date="2016-10" db="EMBL/GenBank/DDBJ databases">
        <authorList>
            <person name="de Groot N.N."/>
        </authorList>
    </citation>
    <scope>NUCLEOTIDE SEQUENCE [LARGE SCALE GENOMIC DNA]</scope>
    <source>
        <strain evidence="7 8">CGMCC 1.3702</strain>
    </source>
</reference>
<evidence type="ECO:0000256" key="4">
    <source>
        <dbReference type="PIRSR" id="PIRSR015582-1"/>
    </source>
</evidence>
<keyword evidence="7" id="KW-0456">Lyase</keyword>
<feature type="binding site" evidence="5">
    <location>
        <position position="130"/>
    </location>
    <ligand>
        <name>Mg(2+)</name>
        <dbReference type="ChEBI" id="CHEBI:18420"/>
    </ligand>
</feature>
<proteinExistence type="predicted"/>
<dbReference type="InterPro" id="IPR005000">
    <property type="entry name" value="Aldolase/citrate-lyase_domain"/>
</dbReference>
<dbReference type="OrthoDB" id="9786940at2"/>
<accession>A0A1I0XNR5</accession>
<dbReference type="Pfam" id="PF03328">
    <property type="entry name" value="HpcH_HpaI"/>
    <property type="match status" value="1"/>
</dbReference>
<gene>
    <name evidence="7" type="ORF">SAMN04488072_105212</name>
</gene>
<dbReference type="PANTHER" id="PTHR32308:SF0">
    <property type="entry name" value="HPCH_HPAI ALDOLASE_CITRATE LYASE DOMAIN-CONTAINING PROTEIN"/>
    <property type="match status" value="1"/>
</dbReference>
<dbReference type="GO" id="GO:0006107">
    <property type="term" value="P:oxaloacetate metabolic process"/>
    <property type="evidence" value="ECO:0007669"/>
    <property type="project" value="TreeGrafter"/>
</dbReference>
<dbReference type="AlphaFoldDB" id="A0A1I0XNR5"/>
<dbReference type="PANTHER" id="PTHR32308">
    <property type="entry name" value="LYASE BETA SUBUNIT, PUTATIVE (AFU_ORTHOLOGUE AFUA_4G13030)-RELATED"/>
    <property type="match status" value="1"/>
</dbReference>
<dbReference type="InterPro" id="IPR015813">
    <property type="entry name" value="Pyrv/PenolPyrv_kinase-like_dom"/>
</dbReference>
<dbReference type="InterPro" id="IPR011206">
    <property type="entry name" value="Citrate_lyase_beta/mcl1/mcl2"/>
</dbReference>
<dbReference type="InterPro" id="IPR040442">
    <property type="entry name" value="Pyrv_kinase-like_dom_sf"/>
</dbReference>
<dbReference type="PIRSF" id="PIRSF015582">
    <property type="entry name" value="Cit_lyase_B"/>
    <property type="match status" value="1"/>
</dbReference>
<dbReference type="GO" id="GO:0016829">
    <property type="term" value="F:lyase activity"/>
    <property type="evidence" value="ECO:0007669"/>
    <property type="project" value="UniProtKB-KW"/>
</dbReference>
<evidence type="ECO:0000313" key="8">
    <source>
        <dbReference type="Proteomes" id="UP000198642"/>
    </source>
</evidence>
<dbReference type="Proteomes" id="UP000198642">
    <property type="component" value="Unassembled WGS sequence"/>
</dbReference>
<organism evidence="7 8">
    <name type="scientific">Lentibacillus halodurans</name>
    <dbReference type="NCBI Taxonomy" id="237679"/>
    <lineage>
        <taxon>Bacteria</taxon>
        <taxon>Bacillati</taxon>
        <taxon>Bacillota</taxon>
        <taxon>Bacilli</taxon>
        <taxon>Bacillales</taxon>
        <taxon>Bacillaceae</taxon>
        <taxon>Lentibacillus</taxon>
    </lineage>
</organism>
<dbReference type="STRING" id="237679.SAMN04488072_105212"/>
<feature type="domain" description="HpcH/HpaI aldolase/citrate lyase" evidence="6">
    <location>
        <begin position="5"/>
        <end position="226"/>
    </location>
</feature>
<dbReference type="RefSeq" id="WP_090236291.1">
    <property type="nucleotide sequence ID" value="NZ_FOJW01000005.1"/>
</dbReference>
<keyword evidence="3 5" id="KW-0460">Magnesium</keyword>
<sequence length="286" mass="32131">MNNRRSYLFVPAKKRSMISKAVGSDADSIILDLEDALAYSEKDSGRELVKESLKAFTDEKSIYVRINDISTSYWRKDLVASVEYGANGVIIPKSESEEDVRWVCEEAYNILKKMELNEKEIDFNVIPLLETAKGIQFAYEIANSHPFVSNLAFGSIDFSLDIGCELTASGHELLYARSRIVIASRSAEISKPIDTVYFDLDNLEGLGDEAILAKRIGFGGKLIIHPKQIEHIHKVFTPQEEALREAEQIVEEFEKAELQGLASISVNGKLVDYPVYKKAKEMVDLN</sequence>
<dbReference type="Gene3D" id="3.20.20.60">
    <property type="entry name" value="Phosphoenolpyruvate-binding domains"/>
    <property type="match status" value="1"/>
</dbReference>
<feature type="binding site" evidence="4">
    <location>
        <position position="130"/>
    </location>
    <ligand>
        <name>substrate</name>
    </ligand>
</feature>